<evidence type="ECO:0000313" key="3">
    <source>
        <dbReference type="Proteomes" id="UP000054632"/>
    </source>
</evidence>
<dbReference type="EMBL" id="JYDR01000056">
    <property type="protein sequence ID" value="KRY71558.1"/>
    <property type="molecule type" value="Genomic_DNA"/>
</dbReference>
<accession>A0A0V1ECW9</accession>
<name>A0A0V1ECW9_TRIPS</name>
<sequence length="84" mass="9655">MQKVMNQHLSSRNVAESSDILKSEKDRNRDFALVSLRFDVAQFTLNMLMIPDRKGSFCLCLGSGSHQFVCIMCFCEECLLWCID</sequence>
<dbReference type="Proteomes" id="UP000054632">
    <property type="component" value="Unassembled WGS sequence"/>
</dbReference>
<organism evidence="2 3">
    <name type="scientific">Trichinella pseudospiralis</name>
    <name type="common">Parasitic roundworm</name>
    <dbReference type="NCBI Taxonomy" id="6337"/>
    <lineage>
        <taxon>Eukaryota</taxon>
        <taxon>Metazoa</taxon>
        <taxon>Ecdysozoa</taxon>
        <taxon>Nematoda</taxon>
        <taxon>Enoplea</taxon>
        <taxon>Dorylaimia</taxon>
        <taxon>Trichinellida</taxon>
        <taxon>Trichinellidae</taxon>
        <taxon>Trichinella</taxon>
    </lineage>
</organism>
<protein>
    <submittedName>
        <fullName evidence="2">Uncharacterized protein</fullName>
    </submittedName>
</protein>
<dbReference type="AlphaFoldDB" id="A0A0V1ECW9"/>
<evidence type="ECO:0000256" key="1">
    <source>
        <dbReference type="SAM" id="MobiDB-lite"/>
    </source>
</evidence>
<feature type="compositionally biased region" description="Polar residues" evidence="1">
    <location>
        <begin position="1"/>
        <end position="16"/>
    </location>
</feature>
<evidence type="ECO:0000313" key="2">
    <source>
        <dbReference type="EMBL" id="KRY71558.1"/>
    </source>
</evidence>
<comment type="caution">
    <text evidence="2">The sequence shown here is derived from an EMBL/GenBank/DDBJ whole genome shotgun (WGS) entry which is preliminary data.</text>
</comment>
<proteinExistence type="predicted"/>
<gene>
    <name evidence="2" type="ORF">T4A_7563</name>
</gene>
<reference evidence="2 3" key="1">
    <citation type="submission" date="2015-01" db="EMBL/GenBank/DDBJ databases">
        <title>Evolution of Trichinella species and genotypes.</title>
        <authorList>
            <person name="Korhonen P.K."/>
            <person name="Edoardo P."/>
            <person name="Giuseppe L.R."/>
            <person name="Gasser R.B."/>
        </authorList>
    </citation>
    <scope>NUCLEOTIDE SEQUENCE [LARGE SCALE GENOMIC DNA]</scope>
    <source>
        <strain evidence="2">ISS13</strain>
    </source>
</reference>
<feature type="region of interest" description="Disordered" evidence="1">
    <location>
        <begin position="1"/>
        <end position="21"/>
    </location>
</feature>